<protein>
    <submittedName>
        <fullName evidence="2">Uncharacterized protein</fullName>
    </submittedName>
</protein>
<comment type="caution">
    <text evidence="2">The sequence shown here is derived from an EMBL/GenBank/DDBJ whole genome shotgun (WGS) entry which is preliminary data.</text>
</comment>
<name>A0A4C1ZKH2_EUMVA</name>
<accession>A0A4C1ZKH2</accession>
<dbReference type="AlphaFoldDB" id="A0A4C1ZKH2"/>
<dbReference type="EMBL" id="BGZK01001836">
    <property type="protein sequence ID" value="GBP87117.1"/>
    <property type="molecule type" value="Genomic_DNA"/>
</dbReference>
<sequence>MLPFGAWATGTAACTQNKEHRRAPACVALISSATANYLGCPRARKRITPLIKSPSARSEPRRVRHPRAVTHKLSYAKATAEPRTDPPPQTKLTSPSENIKALMSVISIIDFGE</sequence>
<dbReference type="Proteomes" id="UP000299102">
    <property type="component" value="Unassembled WGS sequence"/>
</dbReference>
<keyword evidence="3" id="KW-1185">Reference proteome</keyword>
<evidence type="ECO:0000256" key="1">
    <source>
        <dbReference type="SAM" id="MobiDB-lite"/>
    </source>
</evidence>
<evidence type="ECO:0000313" key="2">
    <source>
        <dbReference type="EMBL" id="GBP87117.1"/>
    </source>
</evidence>
<proteinExistence type="predicted"/>
<evidence type="ECO:0000313" key="3">
    <source>
        <dbReference type="Proteomes" id="UP000299102"/>
    </source>
</evidence>
<feature type="region of interest" description="Disordered" evidence="1">
    <location>
        <begin position="76"/>
        <end position="95"/>
    </location>
</feature>
<organism evidence="2 3">
    <name type="scientific">Eumeta variegata</name>
    <name type="common">Bagworm moth</name>
    <name type="synonym">Eumeta japonica</name>
    <dbReference type="NCBI Taxonomy" id="151549"/>
    <lineage>
        <taxon>Eukaryota</taxon>
        <taxon>Metazoa</taxon>
        <taxon>Ecdysozoa</taxon>
        <taxon>Arthropoda</taxon>
        <taxon>Hexapoda</taxon>
        <taxon>Insecta</taxon>
        <taxon>Pterygota</taxon>
        <taxon>Neoptera</taxon>
        <taxon>Endopterygota</taxon>
        <taxon>Lepidoptera</taxon>
        <taxon>Glossata</taxon>
        <taxon>Ditrysia</taxon>
        <taxon>Tineoidea</taxon>
        <taxon>Psychidae</taxon>
        <taxon>Oiketicinae</taxon>
        <taxon>Eumeta</taxon>
    </lineage>
</organism>
<reference evidence="2 3" key="1">
    <citation type="journal article" date="2019" name="Commun. Biol.">
        <title>The bagworm genome reveals a unique fibroin gene that provides high tensile strength.</title>
        <authorList>
            <person name="Kono N."/>
            <person name="Nakamura H."/>
            <person name="Ohtoshi R."/>
            <person name="Tomita M."/>
            <person name="Numata K."/>
            <person name="Arakawa K."/>
        </authorList>
    </citation>
    <scope>NUCLEOTIDE SEQUENCE [LARGE SCALE GENOMIC DNA]</scope>
</reference>
<gene>
    <name evidence="2" type="ORF">EVAR_59774_1</name>
</gene>